<gene>
    <name evidence="1" type="ORF">ACFSTE_15575</name>
</gene>
<dbReference type="RefSeq" id="WP_176026927.1">
    <property type="nucleotide sequence ID" value="NZ_JBHSJV010000001.1"/>
</dbReference>
<dbReference type="Proteomes" id="UP001597459">
    <property type="component" value="Unassembled WGS sequence"/>
</dbReference>
<proteinExistence type="predicted"/>
<dbReference type="GO" id="GO:0016787">
    <property type="term" value="F:hydrolase activity"/>
    <property type="evidence" value="ECO:0007669"/>
    <property type="project" value="UniProtKB-KW"/>
</dbReference>
<evidence type="ECO:0000313" key="1">
    <source>
        <dbReference type="EMBL" id="MFD2592257.1"/>
    </source>
</evidence>
<organism evidence="1 2">
    <name type="scientific">Aquimarina hainanensis</name>
    <dbReference type="NCBI Taxonomy" id="1578017"/>
    <lineage>
        <taxon>Bacteria</taxon>
        <taxon>Pseudomonadati</taxon>
        <taxon>Bacteroidota</taxon>
        <taxon>Flavobacteriia</taxon>
        <taxon>Flavobacteriales</taxon>
        <taxon>Flavobacteriaceae</taxon>
        <taxon>Aquimarina</taxon>
    </lineage>
</organism>
<dbReference type="Gene3D" id="3.40.50.1820">
    <property type="entry name" value="alpha/beta hydrolase"/>
    <property type="match status" value="1"/>
</dbReference>
<dbReference type="InterPro" id="IPR029058">
    <property type="entry name" value="AB_hydrolase_fold"/>
</dbReference>
<protein>
    <submittedName>
        <fullName evidence="1">Alpha/beta hydrolase</fullName>
    </submittedName>
</protein>
<dbReference type="SUPFAM" id="SSF53474">
    <property type="entry name" value="alpha/beta-Hydrolases"/>
    <property type="match status" value="1"/>
</dbReference>
<dbReference type="InterPro" id="IPR008886">
    <property type="entry name" value="UPF0227/Esterase_YqiA"/>
</dbReference>
<reference evidence="2" key="1">
    <citation type="journal article" date="2019" name="Int. J. Syst. Evol. Microbiol.">
        <title>The Global Catalogue of Microorganisms (GCM) 10K type strain sequencing project: providing services to taxonomists for standard genome sequencing and annotation.</title>
        <authorList>
            <consortium name="The Broad Institute Genomics Platform"/>
            <consortium name="The Broad Institute Genome Sequencing Center for Infectious Disease"/>
            <person name="Wu L."/>
            <person name="Ma J."/>
        </authorList>
    </citation>
    <scope>NUCLEOTIDE SEQUENCE [LARGE SCALE GENOMIC DNA]</scope>
    <source>
        <strain evidence="2">KCTC 42423</strain>
    </source>
</reference>
<dbReference type="EMBL" id="JBHULX010000030">
    <property type="protein sequence ID" value="MFD2592257.1"/>
    <property type="molecule type" value="Genomic_DNA"/>
</dbReference>
<name>A0ABW5NB34_9FLAO</name>
<sequence length="172" mass="19223">MNIYFSHGKESGPKGYKIKRLSAIAKDMGCGIYSIDYTAISCPEKRADLLIKYIQLQEKGTPYILVGSSMGGYVSLAASETISPKAIFLMAPALYINGYQKQHFIPKTKHIEIVHGWKDTVISPNHSLRFAQSLHCDLHLINGDHRLTDAITSIEALFSNFLKKHCINPNDK</sequence>
<evidence type="ECO:0000313" key="2">
    <source>
        <dbReference type="Proteomes" id="UP001597459"/>
    </source>
</evidence>
<accession>A0ABW5NB34</accession>
<keyword evidence="1" id="KW-0378">Hydrolase</keyword>
<dbReference type="Pfam" id="PF05728">
    <property type="entry name" value="UPF0227"/>
    <property type="match status" value="1"/>
</dbReference>
<comment type="caution">
    <text evidence="1">The sequence shown here is derived from an EMBL/GenBank/DDBJ whole genome shotgun (WGS) entry which is preliminary data.</text>
</comment>
<keyword evidence="2" id="KW-1185">Reference proteome</keyword>